<evidence type="ECO:0000313" key="1">
    <source>
        <dbReference type="EMBL" id="KAF0743451.1"/>
    </source>
</evidence>
<evidence type="ECO:0000313" key="2">
    <source>
        <dbReference type="Proteomes" id="UP000478052"/>
    </source>
</evidence>
<feature type="non-terminal residue" evidence="1">
    <location>
        <position position="30"/>
    </location>
</feature>
<accession>A0A6G0XSI0</accession>
<dbReference type="AlphaFoldDB" id="A0A6G0XSI0"/>
<dbReference type="EMBL" id="VUJU01007587">
    <property type="protein sequence ID" value="KAF0743451.1"/>
    <property type="molecule type" value="Genomic_DNA"/>
</dbReference>
<sequence length="30" mass="3574">MEYPWCIIEFKSKEFLVSSSLQKNQGKPQK</sequence>
<keyword evidence="2" id="KW-1185">Reference proteome</keyword>
<reference evidence="1 2" key="1">
    <citation type="submission" date="2019-08" db="EMBL/GenBank/DDBJ databases">
        <title>Whole genome of Aphis craccivora.</title>
        <authorList>
            <person name="Voronova N.V."/>
            <person name="Shulinski R.S."/>
            <person name="Bandarenka Y.V."/>
            <person name="Zhorov D.G."/>
            <person name="Warner D."/>
        </authorList>
    </citation>
    <scope>NUCLEOTIDE SEQUENCE [LARGE SCALE GENOMIC DNA]</scope>
    <source>
        <strain evidence="1">180601</strain>
        <tissue evidence="1">Whole Body</tissue>
    </source>
</reference>
<proteinExistence type="predicted"/>
<organism evidence="1 2">
    <name type="scientific">Aphis craccivora</name>
    <name type="common">Cowpea aphid</name>
    <dbReference type="NCBI Taxonomy" id="307492"/>
    <lineage>
        <taxon>Eukaryota</taxon>
        <taxon>Metazoa</taxon>
        <taxon>Ecdysozoa</taxon>
        <taxon>Arthropoda</taxon>
        <taxon>Hexapoda</taxon>
        <taxon>Insecta</taxon>
        <taxon>Pterygota</taxon>
        <taxon>Neoptera</taxon>
        <taxon>Paraneoptera</taxon>
        <taxon>Hemiptera</taxon>
        <taxon>Sternorrhyncha</taxon>
        <taxon>Aphidomorpha</taxon>
        <taxon>Aphidoidea</taxon>
        <taxon>Aphididae</taxon>
        <taxon>Aphidini</taxon>
        <taxon>Aphis</taxon>
        <taxon>Aphis</taxon>
    </lineage>
</organism>
<name>A0A6G0XSI0_APHCR</name>
<comment type="caution">
    <text evidence="1">The sequence shown here is derived from an EMBL/GenBank/DDBJ whole genome shotgun (WGS) entry which is preliminary data.</text>
</comment>
<gene>
    <name evidence="1" type="ORF">FWK35_00035827</name>
</gene>
<dbReference type="Proteomes" id="UP000478052">
    <property type="component" value="Unassembled WGS sequence"/>
</dbReference>
<protein>
    <submittedName>
        <fullName evidence="1">Uncharacterized protein</fullName>
    </submittedName>
</protein>